<organism evidence="2 3">
    <name type="scientific">Marinicauda pacifica</name>
    <dbReference type="NCBI Taxonomy" id="1133559"/>
    <lineage>
        <taxon>Bacteria</taxon>
        <taxon>Pseudomonadati</taxon>
        <taxon>Pseudomonadota</taxon>
        <taxon>Alphaproteobacteria</taxon>
        <taxon>Maricaulales</taxon>
        <taxon>Maricaulaceae</taxon>
        <taxon>Marinicauda</taxon>
    </lineage>
</organism>
<dbReference type="PANTHER" id="PTHR10426:SF88">
    <property type="entry name" value="ADIPOCYTE PLASMA MEMBRANE-ASSOCIATED PROTEIN HEMOMUCIN-RELATED"/>
    <property type="match status" value="1"/>
</dbReference>
<dbReference type="OrthoDB" id="9775406at2"/>
<reference evidence="2 3" key="1">
    <citation type="journal article" date="2013" name="Int. J. Syst. Evol. Microbiol.">
        <title>Marinicauda pacifica gen. nov., sp. nov., a prosthecate alphaproteobacterium of the family Hyphomonadaceae isolated from deep seawater.</title>
        <authorList>
            <person name="Zhang X.Y."/>
            <person name="Li G.W."/>
            <person name="Wang C.S."/>
            <person name="Zhang Y.J."/>
            <person name="Xu X.W."/>
            <person name="Li H."/>
            <person name="Liu A."/>
            <person name="Liu C."/>
            <person name="Xie B.B."/>
            <person name="Qin Q.L."/>
            <person name="Xu Z."/>
            <person name="Chen X.L."/>
            <person name="Zhou B.C."/>
            <person name="Zhang Y.Z."/>
        </authorList>
    </citation>
    <scope>NUCLEOTIDE SEQUENCE [LARGE SCALE GENOMIC DNA]</scope>
    <source>
        <strain evidence="2 3">P-1 km-3</strain>
    </source>
</reference>
<gene>
    <name evidence="2" type="ORF">E5162_09020</name>
</gene>
<dbReference type="Proteomes" id="UP000305451">
    <property type="component" value="Unassembled WGS sequence"/>
</dbReference>
<dbReference type="AlphaFoldDB" id="A0A4S2HCK0"/>
<dbReference type="PANTHER" id="PTHR10426">
    <property type="entry name" value="STRICTOSIDINE SYNTHASE-RELATED"/>
    <property type="match status" value="1"/>
</dbReference>
<dbReference type="GO" id="GO:0012505">
    <property type="term" value="C:endomembrane system"/>
    <property type="evidence" value="ECO:0007669"/>
    <property type="project" value="TreeGrafter"/>
</dbReference>
<dbReference type="InterPro" id="IPR011042">
    <property type="entry name" value="6-blade_b-propeller_TolB-like"/>
</dbReference>
<proteinExistence type="predicted"/>
<evidence type="ECO:0000259" key="1">
    <source>
        <dbReference type="Pfam" id="PF08450"/>
    </source>
</evidence>
<sequence>MAWIVRIVVVLGVLALLVWGLLYGPGSLDAQYFDPPSTEPELDALFAEEQSPELHEAGWYGAEDLEPGPDGRLYSSLADGRILVRESAPEGSWSVFADTGGRPLGLAFGPDGTLFVADALRGLLRHTGSDFEVWLADESEGGPLVFTDDLTVLADGRVILSDASRRHGYGEYMTSFIEGEQTGVIYTVTGPGEYAVLAEGFGFANGVDHDPATGTVYVNETWAGRVWTLDPDTGERTVLIEGLPGYPDNLHVDEETGLVWIALPSRRSAELEPLHPRPRIKRLAWRCIQVAGLPELPPRPVMGLAVTGEGEPVYALYGPDDQDFGITTVVPWQGRLWTAGLERDGFEAYELRQ</sequence>
<keyword evidence="3" id="KW-1185">Reference proteome</keyword>
<dbReference type="Pfam" id="PF08450">
    <property type="entry name" value="SGL"/>
    <property type="match status" value="1"/>
</dbReference>
<evidence type="ECO:0000313" key="3">
    <source>
        <dbReference type="Proteomes" id="UP000305451"/>
    </source>
</evidence>
<dbReference type="EMBL" id="SRXV01000002">
    <property type="protein sequence ID" value="TGY93192.1"/>
    <property type="molecule type" value="Genomic_DNA"/>
</dbReference>
<dbReference type="Gene3D" id="2.120.10.30">
    <property type="entry name" value="TolB, C-terminal domain"/>
    <property type="match status" value="1"/>
</dbReference>
<dbReference type="Pfam" id="PF20067">
    <property type="entry name" value="SSL_N"/>
    <property type="match status" value="1"/>
</dbReference>
<comment type="caution">
    <text evidence="2">The sequence shown here is derived from an EMBL/GenBank/DDBJ whole genome shotgun (WGS) entry which is preliminary data.</text>
</comment>
<accession>A0A4S2HCK0</accession>
<dbReference type="GO" id="GO:0016787">
    <property type="term" value="F:hydrolase activity"/>
    <property type="evidence" value="ECO:0007669"/>
    <property type="project" value="TreeGrafter"/>
</dbReference>
<dbReference type="SUPFAM" id="SSF63829">
    <property type="entry name" value="Calcium-dependent phosphotriesterase"/>
    <property type="match status" value="1"/>
</dbReference>
<dbReference type="InterPro" id="IPR013658">
    <property type="entry name" value="SGL"/>
</dbReference>
<dbReference type="RefSeq" id="WP_135944910.1">
    <property type="nucleotide sequence ID" value="NZ_BMEI01000002.1"/>
</dbReference>
<evidence type="ECO:0000313" key="2">
    <source>
        <dbReference type="EMBL" id="TGY93192.1"/>
    </source>
</evidence>
<protein>
    <submittedName>
        <fullName evidence="2">SMP-30/gluconolactonase/LRE family protein</fullName>
    </submittedName>
</protein>
<feature type="domain" description="SMP-30/Gluconolactonase/LRE-like region" evidence="1">
    <location>
        <begin position="95"/>
        <end position="265"/>
    </location>
</feature>
<name>A0A4S2HCK0_9PROT</name>